<dbReference type="InterPro" id="IPR003339">
    <property type="entry name" value="ABC/ECF_trnsptr_transmembrane"/>
</dbReference>
<dbReference type="CDD" id="cd16914">
    <property type="entry name" value="EcfT"/>
    <property type="match status" value="1"/>
</dbReference>
<gene>
    <name evidence="7" type="ORF">CKF54_02030</name>
</gene>
<evidence type="ECO:0000256" key="4">
    <source>
        <dbReference type="ARBA" id="ARBA00022989"/>
    </source>
</evidence>
<dbReference type="RefSeq" id="WP_119524619.1">
    <property type="nucleotide sequence ID" value="NZ_NRHC01000022.1"/>
</dbReference>
<dbReference type="Pfam" id="PF02361">
    <property type="entry name" value="CbiQ"/>
    <property type="match status" value="1"/>
</dbReference>
<sequence length="277" mass="31746">MSASVMGYLPKNSFIHNLHSTAKLLYFILVVTASMITYDTRLLAFIALSSLLILKLSKIRYVEVSFVVKFILFFSVLNLILVYVFAPTHGNELYGTYHQIFPAWGYFKFTYEELFFLVNLVLKYICTVPLTIAFLMTTNPSQFAASLNQVGLSYRISYAVALTLRYIPDVQMQYQAISKSQQARGLDLSRKVPFWQRVKAVVAQVMPLILNSFNNIDSINQAMELRRFGQGKKRTWIRQTKMTPKDYLVIVLGIVILGAVLVLWQVNDGRFYNPFVG</sequence>
<comment type="similarity">
    <text evidence="2">Belongs to the CbiQ family.</text>
</comment>
<dbReference type="Proteomes" id="UP000265691">
    <property type="component" value="Unassembled WGS sequence"/>
</dbReference>
<protein>
    <recommendedName>
        <fullName evidence="9">Energy-coupling factor transport system permease protein</fullName>
    </recommendedName>
</protein>
<name>A0A3A1YCN1_9GAMM</name>
<comment type="subcellular location">
    <subcellularLocation>
        <location evidence="1">Membrane</location>
        <topology evidence="1">Multi-pass membrane protein</topology>
    </subcellularLocation>
</comment>
<organism evidence="7 8">
    <name type="scientific">Psittacicella hinzii</name>
    <dbReference type="NCBI Taxonomy" id="2028575"/>
    <lineage>
        <taxon>Bacteria</taxon>
        <taxon>Pseudomonadati</taxon>
        <taxon>Pseudomonadota</taxon>
        <taxon>Gammaproteobacteria</taxon>
        <taxon>Pasteurellales</taxon>
        <taxon>Psittacicellaceae</taxon>
        <taxon>Psittacicella</taxon>
    </lineage>
</organism>
<evidence type="ECO:0000256" key="2">
    <source>
        <dbReference type="ARBA" id="ARBA00008564"/>
    </source>
</evidence>
<feature type="transmembrane region" description="Helical" evidence="6">
    <location>
        <begin position="114"/>
        <end position="136"/>
    </location>
</feature>
<keyword evidence="4 6" id="KW-1133">Transmembrane helix</keyword>
<evidence type="ECO:0000256" key="1">
    <source>
        <dbReference type="ARBA" id="ARBA00004141"/>
    </source>
</evidence>
<keyword evidence="5 6" id="KW-0472">Membrane</keyword>
<comment type="caution">
    <text evidence="7">The sequence shown here is derived from an EMBL/GenBank/DDBJ whole genome shotgun (WGS) entry which is preliminary data.</text>
</comment>
<dbReference type="GO" id="GO:0005886">
    <property type="term" value="C:plasma membrane"/>
    <property type="evidence" value="ECO:0007669"/>
    <property type="project" value="TreeGrafter"/>
</dbReference>
<proteinExistence type="inferred from homology"/>
<dbReference type="EMBL" id="NRHC01000022">
    <property type="protein sequence ID" value="RIY33887.1"/>
    <property type="molecule type" value="Genomic_DNA"/>
</dbReference>
<evidence type="ECO:0000256" key="5">
    <source>
        <dbReference type="ARBA" id="ARBA00023136"/>
    </source>
</evidence>
<feature type="transmembrane region" description="Helical" evidence="6">
    <location>
        <begin position="66"/>
        <end position="86"/>
    </location>
</feature>
<evidence type="ECO:0008006" key="9">
    <source>
        <dbReference type="Google" id="ProtNLM"/>
    </source>
</evidence>
<dbReference type="PANTHER" id="PTHR33514">
    <property type="entry name" value="PROTEIN ABCI12, CHLOROPLASTIC"/>
    <property type="match status" value="1"/>
</dbReference>
<dbReference type="OrthoDB" id="4533at2"/>
<evidence type="ECO:0000256" key="6">
    <source>
        <dbReference type="SAM" id="Phobius"/>
    </source>
</evidence>
<accession>A0A3A1YCN1</accession>
<evidence type="ECO:0000313" key="8">
    <source>
        <dbReference type="Proteomes" id="UP000265691"/>
    </source>
</evidence>
<keyword evidence="8" id="KW-1185">Reference proteome</keyword>
<feature type="transmembrane region" description="Helical" evidence="6">
    <location>
        <begin position="247"/>
        <end position="266"/>
    </location>
</feature>
<evidence type="ECO:0000256" key="3">
    <source>
        <dbReference type="ARBA" id="ARBA00022692"/>
    </source>
</evidence>
<dbReference type="PANTHER" id="PTHR33514:SF1">
    <property type="entry name" value="ABC TRANSPORTER PERMEASE"/>
    <property type="match status" value="1"/>
</dbReference>
<dbReference type="AlphaFoldDB" id="A0A3A1YCN1"/>
<keyword evidence="3 6" id="KW-0812">Transmembrane</keyword>
<evidence type="ECO:0000313" key="7">
    <source>
        <dbReference type="EMBL" id="RIY33887.1"/>
    </source>
</evidence>
<reference evidence="7 8" key="1">
    <citation type="submission" date="2017-08" db="EMBL/GenBank/DDBJ databases">
        <title>Reclassification of Bisgaard taxon 37 and 44.</title>
        <authorList>
            <person name="Christensen H."/>
        </authorList>
    </citation>
    <scope>NUCLEOTIDE SEQUENCE [LARGE SCALE GENOMIC DNA]</scope>
    <source>
        <strain evidence="7 8">B96_3</strain>
    </source>
</reference>
<feature type="transmembrane region" description="Helical" evidence="6">
    <location>
        <begin position="24"/>
        <end position="54"/>
    </location>
</feature>